<dbReference type="KEGG" id="anf:AQPE_3032"/>
<evidence type="ECO:0000313" key="2">
    <source>
        <dbReference type="EMBL" id="BBE18862.1"/>
    </source>
</evidence>
<dbReference type="RefSeq" id="WP_318347159.1">
    <property type="nucleotide sequence ID" value="NZ_AP018694.1"/>
</dbReference>
<proteinExistence type="predicted"/>
<keyword evidence="1" id="KW-1133">Transmembrane helix</keyword>
<reference evidence="2" key="1">
    <citation type="journal article" date="2020" name="Int. J. Syst. Evol. Microbiol.">
        <title>Aquipluma nitroreducens gen. nov. sp. nov., a novel facultatively anaerobic bacterium isolated from a freshwater lake.</title>
        <authorList>
            <person name="Watanabe M."/>
            <person name="Kojima H."/>
            <person name="Fukui M."/>
        </authorList>
    </citation>
    <scope>NUCLEOTIDE SEQUENCE</scope>
    <source>
        <strain evidence="2">MeG22</strain>
    </source>
</reference>
<dbReference type="Proteomes" id="UP001193389">
    <property type="component" value="Chromosome"/>
</dbReference>
<dbReference type="Pfam" id="PF19579">
    <property type="entry name" value="FtsL_2"/>
    <property type="match status" value="1"/>
</dbReference>
<evidence type="ECO:0000256" key="1">
    <source>
        <dbReference type="SAM" id="Phobius"/>
    </source>
</evidence>
<feature type="transmembrane region" description="Helical" evidence="1">
    <location>
        <begin position="37"/>
        <end position="54"/>
    </location>
</feature>
<evidence type="ECO:0008006" key="4">
    <source>
        <dbReference type="Google" id="ProtNLM"/>
    </source>
</evidence>
<organism evidence="2 3">
    <name type="scientific">Aquipluma nitroreducens</name>
    <dbReference type="NCBI Taxonomy" id="2010828"/>
    <lineage>
        <taxon>Bacteria</taxon>
        <taxon>Pseudomonadati</taxon>
        <taxon>Bacteroidota</taxon>
        <taxon>Bacteroidia</taxon>
        <taxon>Marinilabiliales</taxon>
        <taxon>Prolixibacteraceae</taxon>
        <taxon>Aquipluma</taxon>
    </lineage>
</organism>
<dbReference type="AlphaFoldDB" id="A0A5K7SBC2"/>
<name>A0A5K7SBC2_9BACT</name>
<dbReference type="InterPro" id="IPR045755">
    <property type="entry name" value="FtsL-like"/>
</dbReference>
<protein>
    <recommendedName>
        <fullName evidence="4">Cell division protein FtsL</fullName>
    </recommendedName>
</protein>
<accession>A0A5K7SBC2</accession>
<gene>
    <name evidence="2" type="ORF">AQPE_3032</name>
</gene>
<keyword evidence="1" id="KW-0472">Membrane</keyword>
<keyword evidence="3" id="KW-1185">Reference proteome</keyword>
<evidence type="ECO:0000313" key="3">
    <source>
        <dbReference type="Proteomes" id="UP001193389"/>
    </source>
</evidence>
<keyword evidence="1" id="KW-0812">Transmembrane</keyword>
<dbReference type="EMBL" id="AP018694">
    <property type="protein sequence ID" value="BBE18862.1"/>
    <property type="molecule type" value="Genomic_DNA"/>
</dbReference>
<sequence length="121" mass="14018">MTEKKENSKKRISTAGLKSILVGSALSSEKVTKQIPFVIFLALLGIGLITNRYITEKTIRQMEMVRDSLKEYKSESVIHETELMYINRPSEVTRRVIERKIDLIEPIEPPKRIKVKKMETK</sequence>